<organism evidence="1 2">
    <name type="scientific">Botryotinia fuckeliana (strain T4)</name>
    <name type="common">Noble rot fungus</name>
    <name type="synonym">Botrytis cinerea</name>
    <dbReference type="NCBI Taxonomy" id="999810"/>
    <lineage>
        <taxon>Eukaryota</taxon>
        <taxon>Fungi</taxon>
        <taxon>Dikarya</taxon>
        <taxon>Ascomycota</taxon>
        <taxon>Pezizomycotina</taxon>
        <taxon>Leotiomycetes</taxon>
        <taxon>Helotiales</taxon>
        <taxon>Sclerotiniaceae</taxon>
        <taxon>Botrytis</taxon>
    </lineage>
</organism>
<dbReference type="Proteomes" id="UP000008177">
    <property type="component" value="Unplaced contigs"/>
</dbReference>
<sequence length="61" mass="6859">MAAVAAFLKTRIDVIVVMLLVWESVDESLSIIIGTVQEIDSCFLTSRTTNGYPIQYWKQHG</sequence>
<protein>
    <submittedName>
        <fullName evidence="1">Uncharacterized protein</fullName>
    </submittedName>
</protein>
<dbReference type="AlphaFoldDB" id="G2YWL9"/>
<dbReference type="InParanoid" id="G2YWL9"/>
<reference evidence="2" key="1">
    <citation type="journal article" date="2011" name="PLoS Genet.">
        <title>Genomic analysis of the necrotrophic fungal pathogens Sclerotinia sclerotiorum and Botrytis cinerea.</title>
        <authorList>
            <person name="Amselem J."/>
            <person name="Cuomo C.A."/>
            <person name="van Kan J.A."/>
            <person name="Viaud M."/>
            <person name="Benito E.P."/>
            <person name="Couloux A."/>
            <person name="Coutinho P.M."/>
            <person name="de Vries R.P."/>
            <person name="Dyer P.S."/>
            <person name="Fillinger S."/>
            <person name="Fournier E."/>
            <person name="Gout L."/>
            <person name="Hahn M."/>
            <person name="Kohn L."/>
            <person name="Lapalu N."/>
            <person name="Plummer K.M."/>
            <person name="Pradier J.M."/>
            <person name="Quevillon E."/>
            <person name="Sharon A."/>
            <person name="Simon A."/>
            <person name="ten Have A."/>
            <person name="Tudzynski B."/>
            <person name="Tudzynski P."/>
            <person name="Wincker P."/>
            <person name="Andrew M."/>
            <person name="Anthouard V."/>
            <person name="Beever R.E."/>
            <person name="Beffa R."/>
            <person name="Benoit I."/>
            <person name="Bouzid O."/>
            <person name="Brault B."/>
            <person name="Chen Z."/>
            <person name="Choquer M."/>
            <person name="Collemare J."/>
            <person name="Cotton P."/>
            <person name="Danchin E.G."/>
            <person name="Da Silva C."/>
            <person name="Gautier A."/>
            <person name="Giraud C."/>
            <person name="Giraud T."/>
            <person name="Gonzalez C."/>
            <person name="Grossetete S."/>
            <person name="Guldener U."/>
            <person name="Henrissat B."/>
            <person name="Howlett B.J."/>
            <person name="Kodira C."/>
            <person name="Kretschmer M."/>
            <person name="Lappartient A."/>
            <person name="Leroch M."/>
            <person name="Levis C."/>
            <person name="Mauceli E."/>
            <person name="Neuveglise C."/>
            <person name="Oeser B."/>
            <person name="Pearson M."/>
            <person name="Poulain J."/>
            <person name="Poussereau N."/>
            <person name="Quesneville H."/>
            <person name="Rascle C."/>
            <person name="Schumacher J."/>
            <person name="Segurens B."/>
            <person name="Sexton A."/>
            <person name="Silva E."/>
            <person name="Sirven C."/>
            <person name="Soanes D.M."/>
            <person name="Talbot N.J."/>
            <person name="Templeton M."/>
            <person name="Yandava C."/>
            <person name="Yarden O."/>
            <person name="Zeng Q."/>
            <person name="Rollins J.A."/>
            <person name="Lebrun M.H."/>
            <person name="Dickman M."/>
        </authorList>
    </citation>
    <scope>NUCLEOTIDE SEQUENCE [LARGE SCALE GENOMIC DNA]</scope>
    <source>
        <strain evidence="2">T4</strain>
    </source>
</reference>
<evidence type="ECO:0000313" key="2">
    <source>
        <dbReference type="Proteomes" id="UP000008177"/>
    </source>
</evidence>
<dbReference type="HOGENOM" id="CLU_2922401_0_0_1"/>
<accession>G2YWL9</accession>
<evidence type="ECO:0000313" key="1">
    <source>
        <dbReference type="EMBL" id="CCD56017.1"/>
    </source>
</evidence>
<proteinExistence type="predicted"/>
<dbReference type="EMBL" id="FQ790358">
    <property type="protein sequence ID" value="CCD56017.1"/>
    <property type="molecule type" value="Genomic_DNA"/>
</dbReference>
<name>G2YWL9_BOTF4</name>
<gene>
    <name evidence="1" type="ORF">BofuT4_uP151490.1</name>
</gene>